<dbReference type="InterPro" id="IPR019096">
    <property type="entry name" value="YopX_protein"/>
</dbReference>
<dbReference type="EMBL" id="CABEIY010000006">
    <property type="protein sequence ID" value="VTT23334.1"/>
    <property type="molecule type" value="Genomic_DNA"/>
</dbReference>
<dbReference type="RefSeq" id="WP_143935329.1">
    <property type="nucleotide sequence ID" value="NZ_CABEIY010000006.1"/>
</dbReference>
<dbReference type="Pfam" id="PF09643">
    <property type="entry name" value="YopX"/>
    <property type="match status" value="1"/>
</dbReference>
<dbReference type="SUPFAM" id="SSF159006">
    <property type="entry name" value="YopX-like"/>
    <property type="match status" value="1"/>
</dbReference>
<dbReference type="Proteomes" id="UP000339049">
    <property type="component" value="Unassembled WGS sequence"/>
</dbReference>
<proteinExistence type="predicted"/>
<comment type="caution">
    <text evidence="2">The sequence shown here is derived from an EMBL/GenBank/DDBJ whole genome shotgun (WGS) entry which is preliminary data.</text>
</comment>
<accession>A0AAE9U151</accession>
<reference evidence="2 3" key="1">
    <citation type="submission" date="2019-05" db="EMBL/GenBank/DDBJ databases">
        <authorList>
            <consortium name="Pathogen Informatics"/>
        </authorList>
    </citation>
    <scope>NUCLEOTIDE SEQUENCE [LARGE SCALE GENOMIC DNA]</scope>
    <source>
        <strain evidence="2 3">NCTC11557</strain>
    </source>
</reference>
<sequence length="131" mass="15247">MTPKYRAWLDPDMYDEPVIHNGEFYLDWQDFEDGNTYDLAVLMQSTGLFDKNGVEIFEGDVVLTTRFKGRADVSGGHYEWDKEYKGVVKMLEGCWVIYTGNDLVELWSEIEENEVVGNIYENLELIESVEE</sequence>
<dbReference type="InterPro" id="IPR010024">
    <property type="entry name" value="CHP16711"/>
</dbReference>
<evidence type="ECO:0000259" key="1">
    <source>
        <dbReference type="Pfam" id="PF09643"/>
    </source>
</evidence>
<dbReference type="Gene3D" id="2.30.30.290">
    <property type="entry name" value="YopX-like domains"/>
    <property type="match status" value="1"/>
</dbReference>
<gene>
    <name evidence="2" type="ORF">NCTC11557_00737</name>
</gene>
<name>A0AAE9U151_STREQ</name>
<evidence type="ECO:0000313" key="3">
    <source>
        <dbReference type="Proteomes" id="UP000339049"/>
    </source>
</evidence>
<protein>
    <submittedName>
        <fullName evidence="2">YopX protein</fullName>
    </submittedName>
</protein>
<organism evidence="2 3">
    <name type="scientific">Streptococcus dysgalactiae subsp. equisimilis</name>
    <name type="common">Streptococcus equisimilis</name>
    <dbReference type="NCBI Taxonomy" id="119602"/>
    <lineage>
        <taxon>Bacteria</taxon>
        <taxon>Bacillati</taxon>
        <taxon>Bacillota</taxon>
        <taxon>Bacilli</taxon>
        <taxon>Lactobacillales</taxon>
        <taxon>Streptococcaceae</taxon>
        <taxon>Streptococcus</taxon>
    </lineage>
</organism>
<evidence type="ECO:0000313" key="2">
    <source>
        <dbReference type="EMBL" id="VTT23334.1"/>
    </source>
</evidence>
<dbReference type="InterPro" id="IPR023385">
    <property type="entry name" value="YopX-like_C"/>
</dbReference>
<dbReference type="AlphaFoldDB" id="A0AAE9U151"/>
<feature type="domain" description="YopX protein" evidence="1">
    <location>
        <begin position="32"/>
        <end position="127"/>
    </location>
</feature>
<dbReference type="NCBIfam" id="TIGR01671">
    <property type="entry name" value="phage_TIGR01671"/>
    <property type="match status" value="1"/>
</dbReference>